<dbReference type="EMBL" id="JADBJN010000003">
    <property type="protein sequence ID" value="KAG5671890.1"/>
    <property type="molecule type" value="Genomic_DNA"/>
</dbReference>
<feature type="transmembrane region" description="Helical" evidence="2">
    <location>
        <begin position="227"/>
        <end position="244"/>
    </location>
</feature>
<dbReference type="Proteomes" id="UP001107558">
    <property type="component" value="Chromosome 3"/>
</dbReference>
<accession>A0A9J6BQ55</accession>
<feature type="transmembrane region" description="Helical" evidence="2">
    <location>
        <begin position="197"/>
        <end position="221"/>
    </location>
</feature>
<feature type="signal peptide" evidence="3">
    <location>
        <begin position="1"/>
        <end position="21"/>
    </location>
</feature>
<dbReference type="AlphaFoldDB" id="A0A9J6BQ55"/>
<name>A0A9J6BQ55_POLVA</name>
<keyword evidence="2" id="KW-0812">Transmembrane</keyword>
<feature type="region of interest" description="Disordered" evidence="1">
    <location>
        <begin position="144"/>
        <end position="172"/>
    </location>
</feature>
<evidence type="ECO:0000256" key="1">
    <source>
        <dbReference type="SAM" id="MobiDB-lite"/>
    </source>
</evidence>
<feature type="chain" id="PRO_5039925118" evidence="3">
    <location>
        <begin position="22"/>
        <end position="325"/>
    </location>
</feature>
<evidence type="ECO:0000313" key="4">
    <source>
        <dbReference type="EMBL" id="KAG5671890.1"/>
    </source>
</evidence>
<keyword evidence="3" id="KW-0732">Signal</keyword>
<dbReference type="OrthoDB" id="8093065at2759"/>
<evidence type="ECO:0000313" key="5">
    <source>
        <dbReference type="Proteomes" id="UP001107558"/>
    </source>
</evidence>
<feature type="compositionally biased region" description="Basic residues" evidence="1">
    <location>
        <begin position="146"/>
        <end position="172"/>
    </location>
</feature>
<proteinExistence type="predicted"/>
<comment type="caution">
    <text evidence="4">The sequence shown here is derived from an EMBL/GenBank/DDBJ whole genome shotgun (WGS) entry which is preliminary data.</text>
</comment>
<evidence type="ECO:0000256" key="2">
    <source>
        <dbReference type="SAM" id="Phobius"/>
    </source>
</evidence>
<protein>
    <submittedName>
        <fullName evidence="4">Uncharacterized protein</fullName>
    </submittedName>
</protein>
<organism evidence="4 5">
    <name type="scientific">Polypedilum vanderplanki</name>
    <name type="common">Sleeping chironomid midge</name>
    <dbReference type="NCBI Taxonomy" id="319348"/>
    <lineage>
        <taxon>Eukaryota</taxon>
        <taxon>Metazoa</taxon>
        <taxon>Ecdysozoa</taxon>
        <taxon>Arthropoda</taxon>
        <taxon>Hexapoda</taxon>
        <taxon>Insecta</taxon>
        <taxon>Pterygota</taxon>
        <taxon>Neoptera</taxon>
        <taxon>Endopterygota</taxon>
        <taxon>Diptera</taxon>
        <taxon>Nematocera</taxon>
        <taxon>Chironomoidea</taxon>
        <taxon>Chironomidae</taxon>
        <taxon>Chironominae</taxon>
        <taxon>Polypedilum</taxon>
        <taxon>Polypedilum</taxon>
    </lineage>
</organism>
<keyword evidence="5" id="KW-1185">Reference proteome</keyword>
<gene>
    <name evidence="4" type="ORF">PVAND_002059</name>
</gene>
<evidence type="ECO:0000256" key="3">
    <source>
        <dbReference type="SAM" id="SignalP"/>
    </source>
</evidence>
<reference evidence="4" key="1">
    <citation type="submission" date="2021-03" db="EMBL/GenBank/DDBJ databases">
        <title>Chromosome level genome of the anhydrobiotic midge Polypedilum vanderplanki.</title>
        <authorList>
            <person name="Yoshida Y."/>
            <person name="Kikawada T."/>
            <person name="Gusev O."/>
        </authorList>
    </citation>
    <scope>NUCLEOTIDE SEQUENCE</scope>
    <source>
        <strain evidence="4">NIAS01</strain>
        <tissue evidence="4">Whole body or cell culture</tissue>
    </source>
</reference>
<keyword evidence="2" id="KW-0472">Membrane</keyword>
<keyword evidence="2" id="KW-1133">Transmembrane helix</keyword>
<sequence>MRKKLFALALIILSLVKIVKLDYAYHNSRNDKYLNLEDLKISNKSDFEVQRYASGINTTNINSHSKSNETQSRALIDTKQLPTVVNNSSAVAVVKTNTSVVNYEPKNLLGRKHHHESYSDESYDFDDDDHGSYELVLIDDKDSGGHGHKHGHGHGHKKKKKKKKKKKFKKKFKKKGFKKFFKKKKQKKKHQKYMKKFMMPLLIAYKLKFFTLIPIFIAGLVLLVKTAGLAGFFFALFSVSMFYLKINNPNKSIMSLLSESSSSIAPSHSNHLPPHRNAATNVIPQYDNPSYISPNRGHNPNFYDNYDYYGDYENNNHNQNRLTRD</sequence>